<dbReference type="PROSITE" id="PS50309">
    <property type="entry name" value="DC"/>
    <property type="match status" value="1"/>
</dbReference>
<feature type="region of interest" description="Disordered" evidence="1">
    <location>
        <begin position="169"/>
        <end position="267"/>
    </location>
</feature>
<feature type="region of interest" description="Disordered" evidence="1">
    <location>
        <begin position="279"/>
        <end position="299"/>
    </location>
</feature>
<evidence type="ECO:0000256" key="1">
    <source>
        <dbReference type="SAM" id="MobiDB-lite"/>
    </source>
</evidence>
<dbReference type="AlphaFoldDB" id="A0A0R3RUB6"/>
<evidence type="ECO:0000259" key="2">
    <source>
        <dbReference type="PROSITE" id="PS50309"/>
    </source>
</evidence>
<proteinExistence type="predicted"/>
<dbReference type="Pfam" id="PF03607">
    <property type="entry name" value="DCX"/>
    <property type="match status" value="1"/>
</dbReference>
<feature type="compositionally biased region" description="Low complexity" evidence="1">
    <location>
        <begin position="687"/>
        <end position="713"/>
    </location>
</feature>
<feature type="compositionally biased region" description="Polar residues" evidence="1">
    <location>
        <begin position="173"/>
        <end position="183"/>
    </location>
</feature>
<dbReference type="WBParaSite" id="EEL_0000561201-mRNA-1">
    <property type="protein sequence ID" value="EEL_0000561201-mRNA-1"/>
    <property type="gene ID" value="EEL_0000561201"/>
</dbReference>
<dbReference type="InterPro" id="IPR036572">
    <property type="entry name" value="Doublecortin_dom_sf"/>
</dbReference>
<dbReference type="Gene3D" id="3.10.20.230">
    <property type="entry name" value="Doublecortin domain"/>
    <property type="match status" value="1"/>
</dbReference>
<feature type="compositionally biased region" description="Basic and acidic residues" evidence="1">
    <location>
        <begin position="205"/>
        <end position="221"/>
    </location>
</feature>
<feature type="compositionally biased region" description="Polar residues" evidence="1">
    <location>
        <begin position="560"/>
        <end position="583"/>
    </location>
</feature>
<feature type="compositionally biased region" description="Basic and acidic residues" evidence="1">
    <location>
        <begin position="714"/>
        <end position="730"/>
    </location>
</feature>
<dbReference type="PANTHER" id="PTHR23004">
    <property type="entry name" value="DOUBLECORTIN DOMAIN CONTAINING 2"/>
    <property type="match status" value="1"/>
</dbReference>
<dbReference type="PANTHER" id="PTHR23004:SF22">
    <property type="entry name" value="DOUBLECORTIN DOMAIN-CONTAINING PROTEIN"/>
    <property type="match status" value="1"/>
</dbReference>
<dbReference type="InterPro" id="IPR003533">
    <property type="entry name" value="Doublecortin_dom"/>
</dbReference>
<name>A0A0R3RUB6_9BILA</name>
<dbReference type="SMART" id="SM00537">
    <property type="entry name" value="DCX"/>
    <property type="match status" value="1"/>
</dbReference>
<feature type="compositionally biased region" description="Basic and acidic residues" evidence="1">
    <location>
        <begin position="614"/>
        <end position="623"/>
    </location>
</feature>
<feature type="region of interest" description="Disordered" evidence="1">
    <location>
        <begin position="661"/>
        <end position="766"/>
    </location>
</feature>
<dbReference type="GO" id="GO:0035556">
    <property type="term" value="P:intracellular signal transduction"/>
    <property type="evidence" value="ECO:0007669"/>
    <property type="project" value="InterPro"/>
</dbReference>
<evidence type="ECO:0000313" key="3">
    <source>
        <dbReference type="Proteomes" id="UP000050640"/>
    </source>
</evidence>
<organism evidence="3 4">
    <name type="scientific">Elaeophora elaphi</name>
    <dbReference type="NCBI Taxonomy" id="1147741"/>
    <lineage>
        <taxon>Eukaryota</taxon>
        <taxon>Metazoa</taxon>
        <taxon>Ecdysozoa</taxon>
        <taxon>Nematoda</taxon>
        <taxon>Chromadorea</taxon>
        <taxon>Rhabditida</taxon>
        <taxon>Spirurina</taxon>
        <taxon>Spiruromorpha</taxon>
        <taxon>Filarioidea</taxon>
        <taxon>Onchocercidae</taxon>
        <taxon>Elaeophora</taxon>
    </lineage>
</organism>
<feature type="compositionally biased region" description="Polar residues" evidence="1">
    <location>
        <begin position="602"/>
        <end position="612"/>
    </location>
</feature>
<keyword evidence="3" id="KW-1185">Reference proteome</keyword>
<dbReference type="SUPFAM" id="SSF89837">
    <property type="entry name" value="Doublecortin (DC)"/>
    <property type="match status" value="1"/>
</dbReference>
<feature type="compositionally biased region" description="Polar residues" evidence="1">
    <location>
        <begin position="223"/>
        <end position="243"/>
    </location>
</feature>
<evidence type="ECO:0000313" key="4">
    <source>
        <dbReference type="WBParaSite" id="EEL_0000561201-mRNA-1"/>
    </source>
</evidence>
<feature type="compositionally biased region" description="Basic and acidic residues" evidence="1">
    <location>
        <begin position="471"/>
        <end position="482"/>
    </location>
</feature>
<accession>A0A0R3RUB6</accession>
<protein>
    <submittedName>
        <fullName evidence="4">Doublecortin domain-containing protein</fullName>
    </submittedName>
</protein>
<dbReference type="GO" id="GO:0005815">
    <property type="term" value="C:microtubule organizing center"/>
    <property type="evidence" value="ECO:0007669"/>
    <property type="project" value="TreeGrafter"/>
</dbReference>
<feature type="region of interest" description="Disordered" evidence="1">
    <location>
        <begin position="468"/>
        <end position="524"/>
    </location>
</feature>
<dbReference type="GO" id="GO:0005874">
    <property type="term" value="C:microtubule"/>
    <property type="evidence" value="ECO:0007669"/>
    <property type="project" value="TreeGrafter"/>
</dbReference>
<reference evidence="4" key="1">
    <citation type="submission" date="2017-02" db="UniProtKB">
        <authorList>
            <consortium name="WormBaseParasite"/>
        </authorList>
    </citation>
    <scope>IDENTIFICATION</scope>
</reference>
<dbReference type="Proteomes" id="UP000050640">
    <property type="component" value="Unplaced"/>
</dbReference>
<feature type="compositionally biased region" description="Basic and acidic residues" evidence="1">
    <location>
        <begin position="550"/>
        <end position="559"/>
    </location>
</feature>
<sequence length="798" mass="88665">MDTSAMESNIFFNHPEQSVDWNYRGIRIKVFKNGDQYDTGTVVVICRKRFKHWLTFLDFLTKKLDLMAPVHEFYRTDGLRIRHFEEIENGESYVAVSQGPFLRRPYGMLPEDREKWNIDPKFESSEQSTLDSAESVDIYLKQRGYTSRTGLPFPFDGGVCANHSLIEHGRSRAPSTNPPNSTIHQHRNKMKSEENNSKNGELLEEYDRKLESPREDGEKFDPQSASYTNSDVTISHAEPTNSIPEPESKASVCGSGTGTTNENDEQNDEILQSSIVAQGSENKVEGNDSGSETVIQNDRKRNVDEYVGYMQAPVIQIPDSSRESPVTQDAKTIESLAMMQGTNSNYYPSLPTGNPETVITIVNDDAMINAGNNSIIIVNISTSKQRSANTNNVQNSGNESTNTSLLINKFKGAEVSSQSAGVRMAVFSDGNRTVNRMPDTTETNIAMAVHIGSTPSAATTDRLSLMSVNTEDQRTLPKKSADENDEGNAKNSKINSNERCDNLSMGKNAKRNENNLTNKCERSPRIISKQNSAVNLQVNAEQKTNFTVEQNDKQVRDVSPKNNAKLNEASRNSLNDSTSSVQRNECKSVNAGSNKEGDRTDNNQSSHISVASEQKCRMEDEKQMNGAKSNPGKAQEFLTTDKNSQNRKRVTLVTPTNVDTNLEMQSGKDDIVSNSTGQLKSPKRTAADISSANISATTTTSAVTTTNNSTGDNTSKDVSMHTTNREEKESSNLQQKYHSEGETSFEADFTPRDDRTQRSSSRMKTQKVKIGLDLNVDISRLVAQKSYDPDFKDYDFIQ</sequence>
<feature type="region of interest" description="Disordered" evidence="1">
    <location>
        <begin position="545"/>
        <end position="643"/>
    </location>
</feature>
<feature type="domain" description="Doublecortin" evidence="2">
    <location>
        <begin position="26"/>
        <end position="107"/>
    </location>
</feature>